<evidence type="ECO:0000313" key="1">
    <source>
        <dbReference type="EMBL" id="QDY42240.1"/>
    </source>
</evidence>
<organism evidence="1 2">
    <name type="scientific">Candidatus Pantoea soli</name>
    <dbReference type="NCBI Taxonomy" id="3098669"/>
    <lineage>
        <taxon>Bacteria</taxon>
        <taxon>Pseudomonadati</taxon>
        <taxon>Pseudomonadota</taxon>
        <taxon>Gammaproteobacteria</taxon>
        <taxon>Enterobacterales</taxon>
        <taxon>Erwiniaceae</taxon>
        <taxon>Pantoea</taxon>
    </lineage>
</organism>
<dbReference type="OrthoDB" id="9807577at2"/>
<dbReference type="EMBL" id="CP032702">
    <property type="protein sequence ID" value="QDY42240.1"/>
    <property type="molecule type" value="Genomic_DNA"/>
</dbReference>
<reference evidence="1 2" key="1">
    <citation type="submission" date="2018-10" db="EMBL/GenBank/DDBJ databases">
        <title>Genome Sequencing of Pantoea dispersa DSM 32899.</title>
        <authorList>
            <person name="Nawrath M."/>
            <person name="Ottenheim C."/>
            <person name="Wilm A."/>
            <person name="Zimmermann W."/>
            <person name="Wu J.C."/>
        </authorList>
    </citation>
    <scope>NUCLEOTIDE SEQUENCE [LARGE SCALE GENOMIC DNA]</scope>
    <source>
        <strain evidence="1 2">DSM 32899</strain>
    </source>
</reference>
<sequence length="168" mass="19019">MNAVISPCNQYRYRLDREVAAEGKVIAYFGVNPSYADASIDDNTVIRMRSFTLSHQGKRFIVGNVFSYRSTNVRKLASTNDCFGLEHKFYLNQIIDEADILVPCWGSRNKLPQNLRQHLDSMLRLLLSSGKPVYSFGLTATGDPRHPLMLAGSTKLIPWEYKPTCLTI</sequence>
<dbReference type="KEGG" id="pdis:D8B20_10195"/>
<dbReference type="InterPro" id="IPR012441">
    <property type="entry name" value="DUF1643"/>
</dbReference>
<keyword evidence="2" id="KW-1185">Reference proteome</keyword>
<accession>A0A518XDK5</accession>
<protein>
    <submittedName>
        <fullName evidence="1">DUF1643 domain-containing protein</fullName>
    </submittedName>
</protein>
<dbReference type="Pfam" id="PF07799">
    <property type="entry name" value="DUF1643"/>
    <property type="match status" value="1"/>
</dbReference>
<evidence type="ECO:0000313" key="2">
    <source>
        <dbReference type="Proteomes" id="UP000319411"/>
    </source>
</evidence>
<dbReference type="AlphaFoldDB" id="A0A518XDK5"/>
<dbReference type="RefSeq" id="WP_145888772.1">
    <property type="nucleotide sequence ID" value="NZ_CP032702.1"/>
</dbReference>
<dbReference type="Proteomes" id="UP000319411">
    <property type="component" value="Chromosome"/>
</dbReference>
<name>A0A518XDK5_9GAMM</name>
<proteinExistence type="predicted"/>
<gene>
    <name evidence="1" type="ORF">D8B20_10195</name>
</gene>